<keyword evidence="8" id="KW-0862">Zinc</keyword>
<gene>
    <name evidence="15" type="ORF">MICPUCDRAFT_13654</name>
</gene>
<dbReference type="GO" id="GO:0046872">
    <property type="term" value="F:metal ion binding"/>
    <property type="evidence" value="ECO:0007669"/>
    <property type="project" value="UniProtKB-KW"/>
</dbReference>
<dbReference type="Proteomes" id="UP000001876">
    <property type="component" value="Unassembled WGS sequence"/>
</dbReference>
<evidence type="ECO:0000256" key="4">
    <source>
        <dbReference type="ARBA" id="ARBA00022679"/>
    </source>
</evidence>
<dbReference type="InterPro" id="IPR027417">
    <property type="entry name" value="P-loop_NTPase"/>
</dbReference>
<keyword evidence="16" id="KW-1185">Reference proteome</keyword>
<evidence type="ECO:0000313" key="15">
    <source>
        <dbReference type="EMBL" id="EEH59374.1"/>
    </source>
</evidence>
<evidence type="ECO:0000256" key="2">
    <source>
        <dbReference type="ARBA" id="ARBA00012118"/>
    </source>
</evidence>
<dbReference type="Gene3D" id="3.30.60.20">
    <property type="match status" value="1"/>
</dbReference>
<dbReference type="GO" id="GO:0005524">
    <property type="term" value="F:ATP binding"/>
    <property type="evidence" value="ECO:0007669"/>
    <property type="project" value="UniProtKB-KW"/>
</dbReference>
<dbReference type="PANTHER" id="PTHR11441:SF0">
    <property type="entry name" value="THYMIDINE KINASE, CYTOSOLIC"/>
    <property type="match status" value="1"/>
</dbReference>
<accession>C1MKH5</accession>
<evidence type="ECO:0000256" key="6">
    <source>
        <dbReference type="ARBA" id="ARBA00022741"/>
    </source>
</evidence>
<dbReference type="eggNOG" id="KOG3125">
    <property type="taxonomic scope" value="Eukaryota"/>
</dbReference>
<keyword evidence="5" id="KW-0479">Metal-binding</keyword>
<dbReference type="GeneID" id="9681952"/>
<dbReference type="OrthoDB" id="439028at2759"/>
<comment type="catalytic activity">
    <reaction evidence="10 13">
        <text>thymidine + ATP = dTMP + ADP + H(+)</text>
        <dbReference type="Rhea" id="RHEA:19129"/>
        <dbReference type="ChEBI" id="CHEBI:15378"/>
        <dbReference type="ChEBI" id="CHEBI:17748"/>
        <dbReference type="ChEBI" id="CHEBI:30616"/>
        <dbReference type="ChEBI" id="CHEBI:63528"/>
        <dbReference type="ChEBI" id="CHEBI:456216"/>
        <dbReference type="EC" id="2.7.1.21"/>
    </reaction>
</comment>
<name>C1MKH5_MICPC</name>
<evidence type="ECO:0000256" key="12">
    <source>
        <dbReference type="PIRSR" id="PIRSR035805-2"/>
    </source>
</evidence>
<feature type="active site" description="Proton acceptor" evidence="11">
    <location>
        <position position="102"/>
    </location>
</feature>
<keyword evidence="4 13" id="KW-0808">Transferase</keyword>
<dbReference type="OMA" id="IPVYSND"/>
<proteinExistence type="inferred from homology"/>
<keyword evidence="7 13" id="KW-0418">Kinase</keyword>
<dbReference type="GO" id="GO:0071897">
    <property type="term" value="P:DNA biosynthetic process"/>
    <property type="evidence" value="ECO:0007669"/>
    <property type="project" value="UniProtKB-KW"/>
</dbReference>
<dbReference type="RefSeq" id="XP_003055998.1">
    <property type="nucleotide sequence ID" value="XM_003055952.1"/>
</dbReference>
<dbReference type="SUPFAM" id="SSF52540">
    <property type="entry name" value="P-loop containing nucleoside triphosphate hydrolases"/>
    <property type="match status" value="1"/>
</dbReference>
<dbReference type="FunFam" id="3.40.50.300:FF:000948">
    <property type="entry name" value="Thymidine kinase"/>
    <property type="match status" value="1"/>
</dbReference>
<dbReference type="GO" id="GO:0046104">
    <property type="term" value="P:thymidine metabolic process"/>
    <property type="evidence" value="ECO:0007669"/>
    <property type="project" value="TreeGrafter"/>
</dbReference>
<dbReference type="Pfam" id="PF00265">
    <property type="entry name" value="TK"/>
    <property type="match status" value="1"/>
</dbReference>
<evidence type="ECO:0000256" key="10">
    <source>
        <dbReference type="ARBA" id="ARBA00048254"/>
    </source>
</evidence>
<evidence type="ECO:0000256" key="8">
    <source>
        <dbReference type="ARBA" id="ARBA00022833"/>
    </source>
</evidence>
<evidence type="ECO:0000256" key="9">
    <source>
        <dbReference type="ARBA" id="ARBA00022840"/>
    </source>
</evidence>
<dbReference type="PIRSF" id="PIRSF035805">
    <property type="entry name" value="TK_cell"/>
    <property type="match status" value="1"/>
</dbReference>
<dbReference type="Gene3D" id="3.40.50.300">
    <property type="entry name" value="P-loop containing nucleotide triphosphate hydrolases"/>
    <property type="match status" value="1"/>
</dbReference>
<dbReference type="GO" id="GO:0004797">
    <property type="term" value="F:thymidine kinase activity"/>
    <property type="evidence" value="ECO:0007669"/>
    <property type="project" value="UniProtKB-EC"/>
</dbReference>
<dbReference type="PANTHER" id="PTHR11441">
    <property type="entry name" value="THYMIDINE KINASE"/>
    <property type="match status" value="1"/>
</dbReference>
<dbReference type="SUPFAM" id="SSF57716">
    <property type="entry name" value="Glucocorticoid receptor-like (DNA-binding domain)"/>
    <property type="match status" value="1"/>
</dbReference>
<sequence>MKYTDFAQGLNISKNTGEIHLITGPMFSGKTTELLERVSQEEALGLVVSLVKSFEDFRYSCDHIVTHDGILRTCFSVAKLNEIRSTLGDAEWRRVDIFAIDEAQFLPDLPRFCAAADSEKKKIIFAGLEGDFRREQFGKLLDLLPLCDSIFKLSAKCCSCNIRPATFTSRISPENNTAQQCIGGSDTYQTVCRSCFVRSKLFALYLVK</sequence>
<evidence type="ECO:0000256" key="1">
    <source>
        <dbReference type="ARBA" id="ARBA00007587"/>
    </source>
</evidence>
<reference evidence="15 16" key="1">
    <citation type="journal article" date="2009" name="Science">
        <title>Green evolution and dynamic adaptations revealed by genomes of the marine picoeukaryotes Micromonas.</title>
        <authorList>
            <person name="Worden A.Z."/>
            <person name="Lee J.H."/>
            <person name="Mock T."/>
            <person name="Rouze P."/>
            <person name="Simmons M.P."/>
            <person name="Aerts A.L."/>
            <person name="Allen A.E."/>
            <person name="Cuvelier M.L."/>
            <person name="Derelle E."/>
            <person name="Everett M.V."/>
            <person name="Foulon E."/>
            <person name="Grimwood J."/>
            <person name="Gundlach H."/>
            <person name="Henrissat B."/>
            <person name="Napoli C."/>
            <person name="McDonald S.M."/>
            <person name="Parker M.S."/>
            <person name="Rombauts S."/>
            <person name="Salamov A."/>
            <person name="Von Dassow P."/>
            <person name="Badger J.H."/>
            <person name="Coutinho P.M."/>
            <person name="Demir E."/>
            <person name="Dubchak I."/>
            <person name="Gentemann C."/>
            <person name="Eikrem W."/>
            <person name="Gready J.E."/>
            <person name="John U."/>
            <person name="Lanier W."/>
            <person name="Lindquist E.A."/>
            <person name="Lucas S."/>
            <person name="Mayer K.F."/>
            <person name="Moreau H."/>
            <person name="Not F."/>
            <person name="Otillar R."/>
            <person name="Panaud O."/>
            <person name="Pangilinan J."/>
            <person name="Paulsen I."/>
            <person name="Piegu B."/>
            <person name="Poliakov A."/>
            <person name="Robbens S."/>
            <person name="Schmutz J."/>
            <person name="Toulza E."/>
            <person name="Wyss T."/>
            <person name="Zelensky A."/>
            <person name="Zhou K."/>
            <person name="Armbrust E.V."/>
            <person name="Bhattacharya D."/>
            <person name="Goodenough U.W."/>
            <person name="Van de Peer Y."/>
            <person name="Grigoriev I.V."/>
        </authorList>
    </citation>
    <scope>NUCLEOTIDE SEQUENCE [LARGE SCALE GENOMIC DNA]</scope>
    <source>
        <strain evidence="15 16">CCMP1545</strain>
    </source>
</reference>
<keyword evidence="9 13" id="KW-0067">ATP-binding</keyword>
<evidence type="ECO:0000256" key="13">
    <source>
        <dbReference type="RuleBase" id="RU000544"/>
    </source>
</evidence>
<evidence type="ECO:0000256" key="14">
    <source>
        <dbReference type="RuleBase" id="RU004165"/>
    </source>
</evidence>
<evidence type="ECO:0000256" key="5">
    <source>
        <dbReference type="ARBA" id="ARBA00022723"/>
    </source>
</evidence>
<keyword evidence="3 13" id="KW-0237">DNA synthesis</keyword>
<organism evidence="16">
    <name type="scientific">Micromonas pusilla (strain CCMP1545)</name>
    <name type="common">Picoplanktonic green alga</name>
    <dbReference type="NCBI Taxonomy" id="564608"/>
    <lineage>
        <taxon>Eukaryota</taxon>
        <taxon>Viridiplantae</taxon>
        <taxon>Chlorophyta</taxon>
        <taxon>Mamiellophyceae</taxon>
        <taxon>Mamiellales</taxon>
        <taxon>Mamiellaceae</taxon>
        <taxon>Micromonas</taxon>
    </lineage>
</organism>
<evidence type="ECO:0000256" key="11">
    <source>
        <dbReference type="PIRSR" id="PIRSR035805-1"/>
    </source>
</evidence>
<keyword evidence="6 13" id="KW-0547">Nucleotide-binding</keyword>
<protein>
    <recommendedName>
        <fullName evidence="2 13">Thymidine kinase</fullName>
        <ecNumber evidence="2 13">2.7.1.21</ecNumber>
    </recommendedName>
</protein>
<dbReference type="InterPro" id="IPR020633">
    <property type="entry name" value="Thymidine_kinase_CS"/>
</dbReference>
<dbReference type="EC" id="2.7.1.21" evidence="2 13"/>
<dbReference type="EMBL" id="GG663736">
    <property type="protein sequence ID" value="EEH59374.1"/>
    <property type="molecule type" value="Genomic_DNA"/>
</dbReference>
<evidence type="ECO:0000256" key="3">
    <source>
        <dbReference type="ARBA" id="ARBA00022634"/>
    </source>
</evidence>
<dbReference type="InterPro" id="IPR001267">
    <property type="entry name" value="Thymidine_kinase"/>
</dbReference>
<evidence type="ECO:0000313" key="16">
    <source>
        <dbReference type="Proteomes" id="UP000001876"/>
    </source>
</evidence>
<dbReference type="STRING" id="564608.C1MKH5"/>
<feature type="binding site" evidence="12">
    <location>
        <position position="188"/>
    </location>
    <ligand>
        <name>substrate</name>
    </ligand>
</feature>
<dbReference type="AlphaFoldDB" id="C1MKH5"/>
<dbReference type="PROSITE" id="PS00603">
    <property type="entry name" value="TK_CELLULAR_TYPE"/>
    <property type="match status" value="1"/>
</dbReference>
<evidence type="ECO:0000256" key="7">
    <source>
        <dbReference type="ARBA" id="ARBA00022777"/>
    </source>
</evidence>
<dbReference type="KEGG" id="mpp:MICPUCDRAFT_13654"/>
<comment type="similarity">
    <text evidence="1 14">Belongs to the thymidine kinase family.</text>
</comment>